<reference evidence="2" key="1">
    <citation type="submission" date="2022-11" db="UniProtKB">
        <authorList>
            <consortium name="WormBaseParasite"/>
        </authorList>
    </citation>
    <scope>IDENTIFICATION</scope>
</reference>
<dbReference type="Proteomes" id="UP000887580">
    <property type="component" value="Unplaced"/>
</dbReference>
<accession>A0AC35ETL3</accession>
<evidence type="ECO:0000313" key="1">
    <source>
        <dbReference type="Proteomes" id="UP000887580"/>
    </source>
</evidence>
<evidence type="ECO:0000313" key="2">
    <source>
        <dbReference type="WBParaSite" id="PS1159_v2.g10575.t1"/>
    </source>
</evidence>
<sequence>MSRKGSFTPIQHNGYIKFYKKGIFKSKWIQVYFVLYSDSTFKWFKEAKDEKPLGSIFLKDMISHICIGKQIDKISSKKPPILEVWDPMLLIAIPENENAKNVSWFYFESLASMTKWLNEIICTLPKRHRQLFESTEDDYGNISKFRFV</sequence>
<proteinExistence type="predicted"/>
<dbReference type="WBParaSite" id="PS1159_v2.g10575.t1">
    <property type="protein sequence ID" value="PS1159_v2.g10575.t1"/>
    <property type="gene ID" value="PS1159_v2.g10575"/>
</dbReference>
<protein>
    <submittedName>
        <fullName evidence="2">PH domain-containing protein</fullName>
    </submittedName>
</protein>
<organism evidence="1 2">
    <name type="scientific">Panagrolaimus sp. PS1159</name>
    <dbReference type="NCBI Taxonomy" id="55785"/>
    <lineage>
        <taxon>Eukaryota</taxon>
        <taxon>Metazoa</taxon>
        <taxon>Ecdysozoa</taxon>
        <taxon>Nematoda</taxon>
        <taxon>Chromadorea</taxon>
        <taxon>Rhabditida</taxon>
        <taxon>Tylenchina</taxon>
        <taxon>Panagrolaimomorpha</taxon>
        <taxon>Panagrolaimoidea</taxon>
        <taxon>Panagrolaimidae</taxon>
        <taxon>Panagrolaimus</taxon>
    </lineage>
</organism>
<name>A0AC35ETL3_9BILA</name>